<evidence type="ECO:0000256" key="8">
    <source>
        <dbReference type="ARBA" id="ARBA00022917"/>
    </source>
</evidence>
<evidence type="ECO:0000256" key="11">
    <source>
        <dbReference type="RuleBase" id="RU003748"/>
    </source>
</evidence>
<dbReference type="PROSITE" id="PS50862">
    <property type="entry name" value="AA_TRNA_LIGASE_II"/>
    <property type="match status" value="1"/>
</dbReference>
<dbReference type="InterPro" id="IPR002313">
    <property type="entry name" value="Lys-tRNA-ligase_II"/>
</dbReference>
<dbReference type="InterPro" id="IPR044136">
    <property type="entry name" value="Lys-tRNA-ligase_II_N"/>
</dbReference>
<comment type="catalytic activity">
    <reaction evidence="10 11">
        <text>tRNA(Lys) + L-lysine + ATP = L-lysyl-tRNA(Lys) + AMP + diphosphate</text>
        <dbReference type="Rhea" id="RHEA:20792"/>
        <dbReference type="Rhea" id="RHEA-COMP:9696"/>
        <dbReference type="Rhea" id="RHEA-COMP:9697"/>
        <dbReference type="ChEBI" id="CHEBI:30616"/>
        <dbReference type="ChEBI" id="CHEBI:32551"/>
        <dbReference type="ChEBI" id="CHEBI:33019"/>
        <dbReference type="ChEBI" id="CHEBI:78442"/>
        <dbReference type="ChEBI" id="CHEBI:78529"/>
        <dbReference type="ChEBI" id="CHEBI:456215"/>
        <dbReference type="EC" id="6.1.1.6"/>
    </reaction>
</comment>
<evidence type="ECO:0000313" key="13">
    <source>
        <dbReference type="EMBL" id="RKP34540.1"/>
    </source>
</evidence>
<dbReference type="InterPro" id="IPR045864">
    <property type="entry name" value="aa-tRNA-synth_II/BPL/LPL"/>
</dbReference>
<evidence type="ECO:0000256" key="10">
    <source>
        <dbReference type="ARBA" id="ARBA00048573"/>
    </source>
</evidence>
<dbReference type="NCBIfam" id="NF001756">
    <property type="entry name" value="PRK00484.1"/>
    <property type="match status" value="1"/>
</dbReference>
<dbReference type="InterPro" id="IPR006195">
    <property type="entry name" value="aa-tRNA-synth_II"/>
</dbReference>
<comment type="similarity">
    <text evidence="2">Belongs to the class-II aminoacyl-tRNA synthetase family.</text>
</comment>
<dbReference type="PANTHER" id="PTHR42918:SF5">
    <property type="entry name" value="LYSINE--TRNA LIGASE, MITOCHONDRIAL"/>
    <property type="match status" value="1"/>
</dbReference>
<dbReference type="FunFam" id="3.30.930.10:FF:000238">
    <property type="entry name" value="Lysine--tRNA ligase"/>
    <property type="match status" value="1"/>
</dbReference>
<dbReference type="AlphaFoldDB" id="A0A4P9ZQ91"/>
<comment type="subcellular location">
    <subcellularLocation>
        <location evidence="1">Cytoplasm</location>
    </subcellularLocation>
</comment>
<keyword evidence="9 13" id="KW-0030">Aminoacyl-tRNA synthetase</keyword>
<sequence>MVNGRVISRREASSKLIFIELLENNQHLQLVLSKATVDMSRGPLEPTGSPEFGRHHKLFRKGDIIQARGYVGKTKTGELSLFVTQPLRLLSPCLHDLPFRTGLRNYDRRYRQRYLDMLLNPDTRQLLRQRALLIRTLRQYFDQRGFTEVETPILWPQAGGANARPFRTEAHALSDLPLQLRVAPELFLKRLVIGGLDRVFEIGKQFRNEGIDADHNPEFTTIEFYQAYTNMEGLIKTTEELLREIAVAVTGSAQVTYSAAGTEPVLLDFKPPFKRIHVMEELERKLGESLPNLDDPDFALAALTQICQRHRIRLCSPVTLPRVLDTLIGHYLEPNCIQPTFLYGHPKIMSPLAKSNDKDTSVTQRFELFMLGKEIVNAYEELNDPEDQRARFAQQLKDRAVGDEEAHNLDEGFCQSLEYGLPPTGGWGMGIDRLCAILTNVKHLRETLTFPIMRPSE</sequence>
<keyword evidence="4" id="KW-0963">Cytoplasm</keyword>
<keyword evidence="5" id="KW-0436">Ligase</keyword>
<dbReference type="CDD" id="cd04322">
    <property type="entry name" value="LysRS_N"/>
    <property type="match status" value="1"/>
</dbReference>
<evidence type="ECO:0000256" key="6">
    <source>
        <dbReference type="ARBA" id="ARBA00022741"/>
    </source>
</evidence>
<dbReference type="Pfam" id="PF00152">
    <property type="entry name" value="tRNA-synt_2"/>
    <property type="match status" value="1"/>
</dbReference>
<dbReference type="Gene3D" id="2.40.50.140">
    <property type="entry name" value="Nucleic acid-binding proteins"/>
    <property type="match status" value="1"/>
</dbReference>
<evidence type="ECO:0000256" key="5">
    <source>
        <dbReference type="ARBA" id="ARBA00022598"/>
    </source>
</evidence>
<evidence type="ECO:0000256" key="9">
    <source>
        <dbReference type="ARBA" id="ARBA00023146"/>
    </source>
</evidence>
<keyword evidence="14" id="KW-1185">Reference proteome</keyword>
<dbReference type="GO" id="GO:0005524">
    <property type="term" value="F:ATP binding"/>
    <property type="evidence" value="ECO:0007669"/>
    <property type="project" value="UniProtKB-KW"/>
</dbReference>
<dbReference type="CDD" id="cd00775">
    <property type="entry name" value="LysRS_core"/>
    <property type="match status" value="1"/>
</dbReference>
<evidence type="ECO:0000256" key="2">
    <source>
        <dbReference type="ARBA" id="ARBA00008226"/>
    </source>
</evidence>
<evidence type="ECO:0000313" key="14">
    <source>
        <dbReference type="Proteomes" id="UP000268162"/>
    </source>
</evidence>
<gene>
    <name evidence="13" type="ORF">BJ085DRAFT_13586</name>
</gene>
<dbReference type="SUPFAM" id="SSF50249">
    <property type="entry name" value="Nucleic acid-binding proteins"/>
    <property type="match status" value="1"/>
</dbReference>
<proteinExistence type="inferred from homology"/>
<keyword evidence="8" id="KW-0648">Protein biosynthesis</keyword>
<dbReference type="InterPro" id="IPR004364">
    <property type="entry name" value="Aa-tRNA-synt_II"/>
</dbReference>
<dbReference type="Proteomes" id="UP000268162">
    <property type="component" value="Unassembled WGS sequence"/>
</dbReference>
<evidence type="ECO:0000256" key="7">
    <source>
        <dbReference type="ARBA" id="ARBA00022840"/>
    </source>
</evidence>
<dbReference type="GO" id="GO:0004824">
    <property type="term" value="F:lysine-tRNA ligase activity"/>
    <property type="evidence" value="ECO:0007669"/>
    <property type="project" value="UniProtKB-EC"/>
</dbReference>
<dbReference type="SUPFAM" id="SSF55681">
    <property type="entry name" value="Class II aaRS and biotin synthetases"/>
    <property type="match status" value="1"/>
</dbReference>
<dbReference type="InterPro" id="IPR018149">
    <property type="entry name" value="Lys-tRNA-synth_II_C"/>
</dbReference>
<name>A0A4P9ZQ91_9FUNG</name>
<dbReference type="GO" id="GO:0006430">
    <property type="term" value="P:lysyl-tRNA aminoacylation"/>
    <property type="evidence" value="ECO:0007669"/>
    <property type="project" value="InterPro"/>
</dbReference>
<dbReference type="GO" id="GO:0005829">
    <property type="term" value="C:cytosol"/>
    <property type="evidence" value="ECO:0007669"/>
    <property type="project" value="TreeGrafter"/>
</dbReference>
<dbReference type="NCBIfam" id="TIGR00499">
    <property type="entry name" value="lysS_bact"/>
    <property type="match status" value="1"/>
</dbReference>
<dbReference type="PANTHER" id="PTHR42918">
    <property type="entry name" value="LYSYL-TRNA SYNTHETASE"/>
    <property type="match status" value="1"/>
</dbReference>
<dbReference type="InterPro" id="IPR012340">
    <property type="entry name" value="NA-bd_OB-fold"/>
</dbReference>
<dbReference type="STRING" id="215637.A0A4P9ZQ91"/>
<dbReference type="GO" id="GO:0000049">
    <property type="term" value="F:tRNA binding"/>
    <property type="evidence" value="ECO:0007669"/>
    <property type="project" value="TreeGrafter"/>
</dbReference>
<organism evidence="13 14">
    <name type="scientific">Dimargaris cristalligena</name>
    <dbReference type="NCBI Taxonomy" id="215637"/>
    <lineage>
        <taxon>Eukaryota</taxon>
        <taxon>Fungi</taxon>
        <taxon>Fungi incertae sedis</taxon>
        <taxon>Zoopagomycota</taxon>
        <taxon>Kickxellomycotina</taxon>
        <taxon>Dimargaritomycetes</taxon>
        <taxon>Dimargaritales</taxon>
        <taxon>Dimargaritaceae</taxon>
        <taxon>Dimargaris</taxon>
    </lineage>
</organism>
<evidence type="ECO:0000256" key="4">
    <source>
        <dbReference type="ARBA" id="ARBA00022490"/>
    </source>
</evidence>
<comment type="subunit">
    <text evidence="3">Homodimer.</text>
</comment>
<dbReference type="Pfam" id="PF01336">
    <property type="entry name" value="tRNA_anti-codon"/>
    <property type="match status" value="1"/>
</dbReference>
<evidence type="ECO:0000259" key="12">
    <source>
        <dbReference type="PROSITE" id="PS50862"/>
    </source>
</evidence>
<dbReference type="Gene3D" id="3.30.930.10">
    <property type="entry name" value="Bira Bifunctional Protein, Domain 2"/>
    <property type="match status" value="1"/>
</dbReference>
<protein>
    <recommendedName>
        <fullName evidence="11">Lysine--tRNA ligase</fullName>
        <ecNumber evidence="11">6.1.1.6</ecNumber>
    </recommendedName>
    <alternativeName>
        <fullName evidence="11">Lysyl-tRNA synthetase</fullName>
    </alternativeName>
</protein>
<accession>A0A4P9ZQ91</accession>
<keyword evidence="7" id="KW-0067">ATP-binding</keyword>
<evidence type="ECO:0000256" key="1">
    <source>
        <dbReference type="ARBA" id="ARBA00004496"/>
    </source>
</evidence>
<dbReference type="InterPro" id="IPR004365">
    <property type="entry name" value="NA-bd_OB_tRNA"/>
</dbReference>
<keyword evidence="6" id="KW-0547">Nucleotide-binding</keyword>
<dbReference type="EMBL" id="ML003161">
    <property type="protein sequence ID" value="RKP34540.1"/>
    <property type="molecule type" value="Genomic_DNA"/>
</dbReference>
<reference evidence="14" key="1">
    <citation type="journal article" date="2018" name="Nat. Microbiol.">
        <title>Leveraging single-cell genomics to expand the fungal tree of life.</title>
        <authorList>
            <person name="Ahrendt S.R."/>
            <person name="Quandt C.A."/>
            <person name="Ciobanu D."/>
            <person name="Clum A."/>
            <person name="Salamov A."/>
            <person name="Andreopoulos B."/>
            <person name="Cheng J.F."/>
            <person name="Woyke T."/>
            <person name="Pelin A."/>
            <person name="Henrissat B."/>
            <person name="Reynolds N.K."/>
            <person name="Benny G.L."/>
            <person name="Smith M.E."/>
            <person name="James T.Y."/>
            <person name="Grigoriev I.V."/>
        </authorList>
    </citation>
    <scope>NUCLEOTIDE SEQUENCE [LARGE SCALE GENOMIC DNA]</scope>
    <source>
        <strain evidence="14">RSA 468</strain>
    </source>
</reference>
<dbReference type="PRINTS" id="PR00982">
    <property type="entry name" value="TRNASYNTHLYS"/>
</dbReference>
<evidence type="ECO:0000256" key="3">
    <source>
        <dbReference type="ARBA" id="ARBA00011738"/>
    </source>
</evidence>
<dbReference type="EC" id="6.1.1.6" evidence="11"/>
<feature type="domain" description="Aminoacyl-transfer RNA synthetases class-II family profile" evidence="12">
    <location>
        <begin position="127"/>
        <end position="455"/>
    </location>
</feature>